<organism evidence="1 2">
    <name type="scientific">Candidatus Chromulinivorax destructor</name>
    <dbReference type="NCBI Taxonomy" id="2066483"/>
    <lineage>
        <taxon>Bacteria</taxon>
        <taxon>Candidatus Babelota</taxon>
        <taxon>Candidatus Babeliae</taxon>
        <taxon>Candidatus Babeliales</taxon>
        <taxon>Candidatus Chromulinivoraceae</taxon>
        <taxon>Candidatus Chromulinivorax</taxon>
    </lineage>
</organism>
<dbReference type="AlphaFoldDB" id="A0A345ZBR9"/>
<reference evidence="1 2" key="1">
    <citation type="submission" date="2017-12" db="EMBL/GenBank/DDBJ databases">
        <title>Chromulinavorax destructans is a abundant pathogen of dominant heterotrophic picoflagllates.</title>
        <authorList>
            <person name="Deeg C.M."/>
            <person name="Zimmer M."/>
            <person name="Suttle C.A."/>
        </authorList>
    </citation>
    <scope>NUCLEOTIDE SEQUENCE [LARGE SCALE GENOMIC DNA]</scope>
    <source>
        <strain evidence="1 2">SeV1</strain>
    </source>
</reference>
<sequence length="214" mass="24433">MKFTLYVLAFFSMNPLLKASEYNSKNSAPKNPMIMRADTLTGQIEHNRAQALLLETAARKTSTDSKIKMQVETQKSYQRVRQLSMQDDYNQAILDSNATLSGMADTKTLGTIACRLYCVLDKNRPQDQPILDQLQVMRKNLETKYCFKKPSARRIERERAALFELVNQRMIQIDQENEIAEDYSSRSSSPDTRPSAPVHAVAVDSKTAHYRGYL</sequence>
<protein>
    <submittedName>
        <fullName evidence="1">Uncharacterized protein</fullName>
    </submittedName>
</protein>
<keyword evidence="2" id="KW-1185">Reference proteome</keyword>
<dbReference type="Proteomes" id="UP000254834">
    <property type="component" value="Chromosome"/>
</dbReference>
<evidence type="ECO:0000313" key="2">
    <source>
        <dbReference type="Proteomes" id="UP000254834"/>
    </source>
</evidence>
<dbReference type="RefSeq" id="WP_115585751.1">
    <property type="nucleotide sequence ID" value="NZ_CP025544.1"/>
</dbReference>
<dbReference type="KEGG" id="cdes:C0J27_03195"/>
<evidence type="ECO:0000313" key="1">
    <source>
        <dbReference type="EMBL" id="AXK60736.1"/>
    </source>
</evidence>
<accession>A0A345ZBR9</accession>
<gene>
    <name evidence="1" type="ORF">C0J27_03195</name>
</gene>
<name>A0A345ZBR9_9BACT</name>
<proteinExistence type="predicted"/>
<dbReference type="EMBL" id="CP025544">
    <property type="protein sequence ID" value="AXK60736.1"/>
    <property type="molecule type" value="Genomic_DNA"/>
</dbReference>